<dbReference type="SUPFAM" id="SSF88697">
    <property type="entry name" value="PUA domain-like"/>
    <property type="match status" value="1"/>
</dbReference>
<evidence type="ECO:0000313" key="2">
    <source>
        <dbReference type="Proteomes" id="UP000249169"/>
    </source>
</evidence>
<proteinExistence type="predicted"/>
<dbReference type="Proteomes" id="UP000249169">
    <property type="component" value="Unassembled WGS sequence"/>
</dbReference>
<evidence type="ECO:0000313" key="1">
    <source>
        <dbReference type="EMBL" id="RAL25382.1"/>
    </source>
</evidence>
<reference evidence="1 2" key="1">
    <citation type="submission" date="2018-05" db="EMBL/GenBank/DDBJ databases">
        <title>Lujinxingia marina gen. nov. sp. nov., a new facultative anaerobic member of the class Deltaproteobacteria, and proposal of Lujinxingaceae fam. nov.</title>
        <authorList>
            <person name="Li C.-M."/>
        </authorList>
    </citation>
    <scope>NUCLEOTIDE SEQUENCE [LARGE SCALE GENOMIC DNA]</scope>
    <source>
        <strain evidence="1 2">B210</strain>
    </source>
</reference>
<dbReference type="RefSeq" id="WP_111728554.1">
    <property type="nucleotide sequence ID" value="NZ_QHKO01000001.1"/>
</dbReference>
<organism evidence="1 2">
    <name type="scientific">Lujinxingia litoralis</name>
    <dbReference type="NCBI Taxonomy" id="2211119"/>
    <lineage>
        <taxon>Bacteria</taxon>
        <taxon>Deltaproteobacteria</taxon>
        <taxon>Bradymonadales</taxon>
        <taxon>Lujinxingiaceae</taxon>
        <taxon>Lujinxingia</taxon>
    </lineage>
</organism>
<accession>A0A328CB25</accession>
<gene>
    <name evidence="1" type="ORF">DL240_04005</name>
</gene>
<dbReference type="InterPro" id="IPR015947">
    <property type="entry name" value="PUA-like_sf"/>
</dbReference>
<comment type="caution">
    <text evidence="1">The sequence shown here is derived from an EMBL/GenBank/DDBJ whole genome shotgun (WGS) entry which is preliminary data.</text>
</comment>
<dbReference type="OrthoDB" id="9800495at2"/>
<dbReference type="Gene3D" id="2.30.130.30">
    <property type="entry name" value="Hypothetical protein"/>
    <property type="match status" value="1"/>
</dbReference>
<sequence length="150" mass="16755">MKRTGILLSIKPLYADKILKGDKTVELRRVLPGLEPDEIVLLYATAPVSAIVGWFTVNSVVTQSVNLLWQTVGPQSSISHEEFCTYLQGREKGVAILVEKVFPINTTETTSLNSLRQLYPGFHPPQGFRYIQRFKDGGKKLLSTLPIDPD</sequence>
<keyword evidence="2" id="KW-1185">Reference proteome</keyword>
<protein>
    <submittedName>
        <fullName evidence="1">Uncharacterized protein</fullName>
    </submittedName>
</protein>
<name>A0A328CB25_9DELT</name>
<dbReference type="AlphaFoldDB" id="A0A328CB25"/>
<dbReference type="EMBL" id="QHKO01000001">
    <property type="protein sequence ID" value="RAL25382.1"/>
    <property type="molecule type" value="Genomic_DNA"/>
</dbReference>